<keyword evidence="3" id="KW-0456">Lyase</keyword>
<dbReference type="InterPro" id="IPR018376">
    <property type="entry name" value="Enoyl-CoA_hyd/isom_CS"/>
</dbReference>
<dbReference type="InterPro" id="IPR001753">
    <property type="entry name" value="Enoyl-CoA_hydra/iso"/>
</dbReference>
<gene>
    <name evidence="5" type="ORF">AACH06_29105</name>
</gene>
<keyword evidence="6" id="KW-1185">Reference proteome</keyword>
<evidence type="ECO:0000313" key="5">
    <source>
        <dbReference type="EMBL" id="MEK8034893.1"/>
    </source>
</evidence>
<reference evidence="5 6" key="1">
    <citation type="submission" date="2024-04" db="EMBL/GenBank/DDBJ databases">
        <title>Novel species of the genus Ideonella isolated from streams.</title>
        <authorList>
            <person name="Lu H."/>
        </authorList>
    </citation>
    <scope>NUCLEOTIDE SEQUENCE [LARGE SCALE GENOMIC DNA]</scope>
    <source>
        <strain evidence="5 6">DXS29W</strain>
    </source>
</reference>
<proteinExistence type="inferred from homology"/>
<name>A0ABU9BZL6_9BURK</name>
<dbReference type="NCBIfam" id="NF005700">
    <property type="entry name" value="PRK07511.1"/>
    <property type="match status" value="1"/>
</dbReference>
<dbReference type="EMBL" id="JBBUTG010000039">
    <property type="protein sequence ID" value="MEK8034893.1"/>
    <property type="molecule type" value="Genomic_DNA"/>
</dbReference>
<dbReference type="PROSITE" id="PS00166">
    <property type="entry name" value="ENOYL_COA_HYDRATASE"/>
    <property type="match status" value="1"/>
</dbReference>
<evidence type="ECO:0000256" key="2">
    <source>
        <dbReference type="ARBA" id="ARBA00023098"/>
    </source>
</evidence>
<protein>
    <submittedName>
        <fullName evidence="5">Enoyl-CoA hydratase</fullName>
    </submittedName>
</protein>
<accession>A0ABU9BZL6</accession>
<dbReference type="NCBIfam" id="NF046063">
    <property type="entry name" value="oxepin_alt"/>
    <property type="match status" value="1"/>
</dbReference>
<dbReference type="SUPFAM" id="SSF52096">
    <property type="entry name" value="ClpP/crotonase"/>
    <property type="match status" value="1"/>
</dbReference>
<dbReference type="Gene3D" id="1.10.12.10">
    <property type="entry name" value="Lyase 2-enoyl-coa Hydratase, Chain A, domain 2"/>
    <property type="match status" value="1"/>
</dbReference>
<keyword evidence="2" id="KW-0443">Lipid metabolism</keyword>
<dbReference type="Pfam" id="PF00378">
    <property type="entry name" value="ECH_1"/>
    <property type="match status" value="1"/>
</dbReference>
<dbReference type="PANTHER" id="PTHR11941">
    <property type="entry name" value="ENOYL-COA HYDRATASE-RELATED"/>
    <property type="match status" value="1"/>
</dbReference>
<evidence type="ECO:0000256" key="4">
    <source>
        <dbReference type="RuleBase" id="RU003707"/>
    </source>
</evidence>
<organism evidence="5 6">
    <name type="scientific">Ideonella lacteola</name>
    <dbReference type="NCBI Taxonomy" id="2984193"/>
    <lineage>
        <taxon>Bacteria</taxon>
        <taxon>Pseudomonadati</taxon>
        <taxon>Pseudomonadota</taxon>
        <taxon>Betaproteobacteria</taxon>
        <taxon>Burkholderiales</taxon>
        <taxon>Sphaerotilaceae</taxon>
        <taxon>Ideonella</taxon>
    </lineage>
</organism>
<evidence type="ECO:0000313" key="6">
    <source>
        <dbReference type="Proteomes" id="UP001371218"/>
    </source>
</evidence>
<sequence length="259" mass="27404">MPSVLLTAQEDRTLILTLSDPATRNSLSPQAVTAAIESLNQADQNPEIRAVVLRGDGAHFCAGGDLNRISGARERPPEAQAASIDLFHSLVEAMRSFPKPIIAAVEGYAAGGGMSLALACDLIVAASDARFVLSYAKVGFSPDGASTWHLARALPRALALELAWLAEPQSAERLHALGVVNRLAEPGQALNQALTMARQLSFMAPNAVATVKELVQAAPARSLQEGMNAERDAFVTNLFHPNGGEGLAAFFGKRKPDFK</sequence>
<dbReference type="CDD" id="cd06558">
    <property type="entry name" value="crotonase-like"/>
    <property type="match status" value="1"/>
</dbReference>
<comment type="caution">
    <text evidence="5">The sequence shown here is derived from an EMBL/GenBank/DDBJ whole genome shotgun (WGS) entry which is preliminary data.</text>
</comment>
<dbReference type="PANTHER" id="PTHR11941:SF169">
    <property type="entry name" value="(7AS)-7A-METHYL-1,5-DIOXO-2,3,5,6,7,7A-HEXAHYDRO-1H-INDENE-CARBOXYL-COA HYDROLASE"/>
    <property type="match status" value="1"/>
</dbReference>
<dbReference type="Gene3D" id="3.90.226.10">
    <property type="entry name" value="2-enoyl-CoA Hydratase, Chain A, domain 1"/>
    <property type="match status" value="1"/>
</dbReference>
<evidence type="ECO:0000256" key="3">
    <source>
        <dbReference type="ARBA" id="ARBA00023239"/>
    </source>
</evidence>
<comment type="similarity">
    <text evidence="1 4">Belongs to the enoyl-CoA hydratase/isomerase family.</text>
</comment>
<dbReference type="Proteomes" id="UP001371218">
    <property type="component" value="Unassembled WGS sequence"/>
</dbReference>
<evidence type="ECO:0000256" key="1">
    <source>
        <dbReference type="ARBA" id="ARBA00005254"/>
    </source>
</evidence>
<dbReference type="InterPro" id="IPR029045">
    <property type="entry name" value="ClpP/crotonase-like_dom_sf"/>
</dbReference>
<dbReference type="RefSeq" id="WP_341429327.1">
    <property type="nucleotide sequence ID" value="NZ_JBBUTG010000039.1"/>
</dbReference>
<dbReference type="InterPro" id="IPR014748">
    <property type="entry name" value="Enoyl-CoA_hydra_C"/>
</dbReference>